<dbReference type="PANTHER" id="PTHR47843">
    <property type="entry name" value="BTB DOMAIN-CONTAINING PROTEIN-RELATED"/>
    <property type="match status" value="1"/>
</dbReference>
<sequence>MFSSSNKNKSYRDSFSHRAGKATSTKKQKSFKDYAPARKTATVHQHQASTSRLSPPASSKSQSSSPPTSPNLNSAIVTISVGPSHRLFAAHEDILSKSPYFAHHIRAQFFEAAGGKRIELPHEEPEVFSAVLEYLYKGDYSPKLYFDKKRGSWALDDEGGGAGGESTVVCNIKGVGGNVLKDTVIYVRPLPTQTHKRPTHPIPFTNTPTH</sequence>
<evidence type="ECO:0000259" key="2">
    <source>
        <dbReference type="PROSITE" id="PS50097"/>
    </source>
</evidence>
<dbReference type="PROSITE" id="PS50097">
    <property type="entry name" value="BTB"/>
    <property type="match status" value="1"/>
</dbReference>
<dbReference type="InterPro" id="IPR011333">
    <property type="entry name" value="SKP1/BTB/POZ_sf"/>
</dbReference>
<dbReference type="InterPro" id="IPR000210">
    <property type="entry name" value="BTB/POZ_dom"/>
</dbReference>
<feature type="compositionally biased region" description="Low complexity" evidence="1">
    <location>
        <begin position="48"/>
        <end position="74"/>
    </location>
</feature>
<name>A0AAN7TCB5_9PEZI</name>
<comment type="caution">
    <text evidence="3">The sequence shown here is derived from an EMBL/GenBank/DDBJ whole genome shotgun (WGS) entry which is preliminary data.</text>
</comment>
<dbReference type="EMBL" id="JAVRRL010000056">
    <property type="protein sequence ID" value="KAK5109917.1"/>
    <property type="molecule type" value="Genomic_DNA"/>
</dbReference>
<organism evidence="3 4">
    <name type="scientific">Meristemomyces frigidus</name>
    <dbReference type="NCBI Taxonomy" id="1508187"/>
    <lineage>
        <taxon>Eukaryota</taxon>
        <taxon>Fungi</taxon>
        <taxon>Dikarya</taxon>
        <taxon>Ascomycota</taxon>
        <taxon>Pezizomycotina</taxon>
        <taxon>Dothideomycetes</taxon>
        <taxon>Dothideomycetidae</taxon>
        <taxon>Mycosphaerellales</taxon>
        <taxon>Teratosphaeriaceae</taxon>
        <taxon>Meristemomyces</taxon>
    </lineage>
</organism>
<protein>
    <recommendedName>
        <fullName evidence="2">BTB domain-containing protein</fullName>
    </recommendedName>
</protein>
<evidence type="ECO:0000256" key="1">
    <source>
        <dbReference type="SAM" id="MobiDB-lite"/>
    </source>
</evidence>
<dbReference type="Gene3D" id="3.30.710.10">
    <property type="entry name" value="Potassium Channel Kv1.1, Chain A"/>
    <property type="match status" value="1"/>
</dbReference>
<reference evidence="3" key="1">
    <citation type="submission" date="2023-08" db="EMBL/GenBank/DDBJ databases">
        <title>Black Yeasts Isolated from many extreme environments.</title>
        <authorList>
            <person name="Coleine C."/>
            <person name="Stajich J.E."/>
            <person name="Selbmann L."/>
        </authorList>
    </citation>
    <scope>NUCLEOTIDE SEQUENCE</scope>
    <source>
        <strain evidence="3">CCFEE 5401</strain>
    </source>
</reference>
<dbReference type="SUPFAM" id="SSF54695">
    <property type="entry name" value="POZ domain"/>
    <property type="match status" value="1"/>
</dbReference>
<feature type="domain" description="BTB" evidence="2">
    <location>
        <begin position="75"/>
        <end position="144"/>
    </location>
</feature>
<evidence type="ECO:0000313" key="3">
    <source>
        <dbReference type="EMBL" id="KAK5109917.1"/>
    </source>
</evidence>
<dbReference type="CDD" id="cd18186">
    <property type="entry name" value="BTB_POZ_ZBTB_KLHL-like"/>
    <property type="match status" value="1"/>
</dbReference>
<accession>A0AAN7TCB5</accession>
<dbReference type="PANTHER" id="PTHR47843:SF7">
    <property type="entry name" value="BTB DOMAIN-CONTAINING PROTEIN"/>
    <property type="match status" value="1"/>
</dbReference>
<dbReference type="AlphaFoldDB" id="A0AAN7TCB5"/>
<feature type="region of interest" description="Disordered" evidence="1">
    <location>
        <begin position="1"/>
        <end position="75"/>
    </location>
</feature>
<gene>
    <name evidence="3" type="ORF">LTR62_006406</name>
</gene>
<dbReference type="Proteomes" id="UP001310890">
    <property type="component" value="Unassembled WGS sequence"/>
</dbReference>
<dbReference type="Pfam" id="PF00651">
    <property type="entry name" value="BTB"/>
    <property type="match status" value="1"/>
</dbReference>
<feature type="compositionally biased region" description="Basic residues" evidence="1">
    <location>
        <begin position="18"/>
        <end position="29"/>
    </location>
</feature>
<evidence type="ECO:0000313" key="4">
    <source>
        <dbReference type="Proteomes" id="UP001310890"/>
    </source>
</evidence>
<proteinExistence type="predicted"/>